<evidence type="ECO:0000256" key="9">
    <source>
        <dbReference type="ARBA" id="ARBA00023077"/>
    </source>
</evidence>
<protein>
    <submittedName>
        <fullName evidence="18">TonB-dependent receptor</fullName>
    </submittedName>
</protein>
<evidence type="ECO:0000256" key="6">
    <source>
        <dbReference type="ARBA" id="ARBA00022729"/>
    </source>
</evidence>
<dbReference type="PANTHER" id="PTHR32552:SF68">
    <property type="entry name" value="FERRICHROME OUTER MEMBRANE TRANSPORTER_PHAGE RECEPTOR"/>
    <property type="match status" value="1"/>
</dbReference>
<keyword evidence="19" id="KW-1185">Reference proteome</keyword>
<dbReference type="Gene3D" id="2.170.130.10">
    <property type="entry name" value="TonB-dependent receptor, plug domain"/>
    <property type="match status" value="1"/>
</dbReference>
<name>A0ABS3TJV8_9BACT</name>
<keyword evidence="7" id="KW-0408">Iron</keyword>
<proteinExistence type="inferred from homology"/>
<dbReference type="SUPFAM" id="SSF56935">
    <property type="entry name" value="Porins"/>
    <property type="match status" value="1"/>
</dbReference>
<keyword evidence="10 12" id="KW-0472">Membrane</keyword>
<evidence type="ECO:0000256" key="10">
    <source>
        <dbReference type="ARBA" id="ARBA00023136"/>
    </source>
</evidence>
<evidence type="ECO:0000256" key="1">
    <source>
        <dbReference type="ARBA" id="ARBA00004571"/>
    </source>
</evidence>
<dbReference type="InterPro" id="IPR039426">
    <property type="entry name" value="TonB-dep_rcpt-like"/>
</dbReference>
<dbReference type="InterPro" id="IPR013784">
    <property type="entry name" value="Carb-bd-like_fold"/>
</dbReference>
<dbReference type="PROSITE" id="PS52016">
    <property type="entry name" value="TONB_DEPENDENT_REC_3"/>
    <property type="match status" value="1"/>
</dbReference>
<feature type="signal peptide" evidence="15">
    <location>
        <begin position="1"/>
        <end position="27"/>
    </location>
</feature>
<comment type="similarity">
    <text evidence="12 13">Belongs to the TonB-dependent receptor family.</text>
</comment>
<dbReference type="Gene3D" id="2.60.40.1120">
    <property type="entry name" value="Carboxypeptidase-like, regulatory domain"/>
    <property type="match status" value="1"/>
</dbReference>
<dbReference type="Pfam" id="PF13715">
    <property type="entry name" value="CarbopepD_reg_2"/>
    <property type="match status" value="1"/>
</dbReference>
<evidence type="ECO:0000313" key="19">
    <source>
        <dbReference type="Proteomes" id="UP000670527"/>
    </source>
</evidence>
<evidence type="ECO:0000256" key="12">
    <source>
        <dbReference type="PROSITE-ProRule" id="PRU01360"/>
    </source>
</evidence>
<dbReference type="RefSeq" id="WP_208309073.1">
    <property type="nucleotide sequence ID" value="NZ_JAGETX010000019.1"/>
</dbReference>
<accession>A0ABS3TJV8</accession>
<reference evidence="18 19" key="1">
    <citation type="submission" date="2021-03" db="EMBL/GenBank/DDBJ databases">
        <authorList>
            <person name="Kim M.K."/>
        </authorList>
    </citation>
    <scope>NUCLEOTIDE SEQUENCE [LARGE SCALE GENOMIC DNA]</scope>
    <source>
        <strain evidence="18 19">BT507</strain>
    </source>
</reference>
<dbReference type="SUPFAM" id="SSF49452">
    <property type="entry name" value="Starch-binding domain-like"/>
    <property type="match status" value="1"/>
</dbReference>
<evidence type="ECO:0000313" key="18">
    <source>
        <dbReference type="EMBL" id="MBO3272894.1"/>
    </source>
</evidence>
<evidence type="ECO:0000256" key="15">
    <source>
        <dbReference type="SAM" id="SignalP"/>
    </source>
</evidence>
<keyword evidence="5 12" id="KW-0812">Transmembrane</keyword>
<dbReference type="CDD" id="cd01347">
    <property type="entry name" value="ligand_gated_channel"/>
    <property type="match status" value="1"/>
</dbReference>
<keyword evidence="9 13" id="KW-0798">TonB box</keyword>
<feature type="region of interest" description="Disordered" evidence="14">
    <location>
        <begin position="492"/>
        <end position="511"/>
    </location>
</feature>
<gene>
    <name evidence="18" type="ORF">J4D97_19745</name>
</gene>
<evidence type="ECO:0000256" key="8">
    <source>
        <dbReference type="ARBA" id="ARBA00023065"/>
    </source>
</evidence>
<evidence type="ECO:0000256" key="3">
    <source>
        <dbReference type="ARBA" id="ARBA00022452"/>
    </source>
</evidence>
<keyword evidence="2 12" id="KW-0813">Transport</keyword>
<evidence type="ECO:0000256" key="7">
    <source>
        <dbReference type="ARBA" id="ARBA00023004"/>
    </source>
</evidence>
<dbReference type="InterPro" id="IPR012910">
    <property type="entry name" value="Plug_dom"/>
</dbReference>
<dbReference type="InterPro" id="IPR036942">
    <property type="entry name" value="Beta-barrel_TonB_sf"/>
</dbReference>
<dbReference type="InterPro" id="IPR037066">
    <property type="entry name" value="Plug_dom_sf"/>
</dbReference>
<evidence type="ECO:0000259" key="16">
    <source>
        <dbReference type="Pfam" id="PF00593"/>
    </source>
</evidence>
<dbReference type="Gene3D" id="2.40.170.20">
    <property type="entry name" value="TonB-dependent receptor, beta-barrel domain"/>
    <property type="match status" value="1"/>
</dbReference>
<keyword evidence="11 12" id="KW-0998">Cell outer membrane</keyword>
<feature type="domain" description="TonB-dependent receptor-like beta-barrel" evidence="16">
    <location>
        <begin position="317"/>
        <end position="782"/>
    </location>
</feature>
<dbReference type="Pfam" id="PF00593">
    <property type="entry name" value="TonB_dep_Rec_b-barrel"/>
    <property type="match status" value="1"/>
</dbReference>
<evidence type="ECO:0000256" key="11">
    <source>
        <dbReference type="ARBA" id="ARBA00023237"/>
    </source>
</evidence>
<comment type="caution">
    <text evidence="18">The sequence shown here is derived from an EMBL/GenBank/DDBJ whole genome shotgun (WGS) entry which is preliminary data.</text>
</comment>
<dbReference type="PANTHER" id="PTHR32552">
    <property type="entry name" value="FERRICHROME IRON RECEPTOR-RELATED"/>
    <property type="match status" value="1"/>
</dbReference>
<keyword evidence="18" id="KW-0675">Receptor</keyword>
<evidence type="ECO:0000256" key="13">
    <source>
        <dbReference type="RuleBase" id="RU003357"/>
    </source>
</evidence>
<organism evidence="18 19">
    <name type="scientific">Hymenobacter defluvii</name>
    <dbReference type="NCBI Taxonomy" id="2054411"/>
    <lineage>
        <taxon>Bacteria</taxon>
        <taxon>Pseudomonadati</taxon>
        <taxon>Bacteroidota</taxon>
        <taxon>Cytophagia</taxon>
        <taxon>Cytophagales</taxon>
        <taxon>Hymenobacteraceae</taxon>
        <taxon>Hymenobacter</taxon>
    </lineage>
</organism>
<feature type="chain" id="PRO_5045284432" evidence="15">
    <location>
        <begin position="28"/>
        <end position="822"/>
    </location>
</feature>
<evidence type="ECO:0000256" key="5">
    <source>
        <dbReference type="ARBA" id="ARBA00022692"/>
    </source>
</evidence>
<evidence type="ECO:0000256" key="14">
    <source>
        <dbReference type="SAM" id="MobiDB-lite"/>
    </source>
</evidence>
<dbReference type="Pfam" id="PF07715">
    <property type="entry name" value="Plug"/>
    <property type="match status" value="1"/>
</dbReference>
<sequence>MSIPLPSLCRAFCVFVLLLSSSFIATAQQGTVQGRITDGNGQPTAGVSVGLQGTSLGMATDTNGDFRIGNIVPGTYTLGVRMVGFVTQERVVTVSADQTVTANFVLNPLNQRLQEVVVTGEHDRYNRKQASESLRLGEPLIEAPQNIQVVTSKLLADQQIFNPTEGVTRNVSGVIAPGHWNNVYARITIRGFNSGFGSLRNGMNVGNYFGPLMEDMSFVDRIEFVKGPGGFLMANTEPGGFYNVVTKTPTGTGRKSVGLTLGSFGTYRATTDIDGKLSNDGKLQYRLNLMGQTSDSYAGYEFNNRVVLAPSLRYLLDERTTITAQYTYQRSQFSQAGNYLFSPDGFKSVSRNVSVYDPLMGKSNVNDHSSFFTVEHRFNDNWKVTGQVSYLSYKMRGLSTWVADSSFVATPTRSKRLIGPNVLQRSVSSYDVDNTSTLGQVFVNGNVTTGPVQHRVIVGFDASNKSYDADFALYGTMALDLNRLDDPTYTQYPTSAPATLGTPNRSQSLSRSGPYKGYLRYAGAYVQDELGFFDNRLRLTLAARYSNNYNVRSRAQDDVVTPRVGLSATVAPSTSVYALYDQSFIPVAGVDVNNVPFDPQRGRNTEVGVKRDWMDGRFSSTVTAFNITKTNVLAPDNNRDNLARNPNSQIQVGEVRSRGVEVDLTGELLPGLNVVLNYAYLDPEVTKDNPRRNTAGDIVAPSNQGRKLGGAAKHTNNGWLTYRFQQGALRGFGLSGGYQWQLDRYAGLGGVGLLLPDNYFRLDGGISWQNERMNVNLLVNNLTNRYNYSGASYYAGTARTGAFYSWQAEAPTNFRLNIGYNF</sequence>
<dbReference type="EMBL" id="JAGETX010000019">
    <property type="protein sequence ID" value="MBO3272894.1"/>
    <property type="molecule type" value="Genomic_DNA"/>
</dbReference>
<evidence type="ECO:0000256" key="4">
    <source>
        <dbReference type="ARBA" id="ARBA00022496"/>
    </source>
</evidence>
<keyword evidence="4" id="KW-0410">Iron transport</keyword>
<dbReference type="Proteomes" id="UP000670527">
    <property type="component" value="Unassembled WGS sequence"/>
</dbReference>
<evidence type="ECO:0000256" key="2">
    <source>
        <dbReference type="ARBA" id="ARBA00022448"/>
    </source>
</evidence>
<keyword evidence="3 12" id="KW-1134">Transmembrane beta strand</keyword>
<keyword evidence="8" id="KW-0406">Ion transport</keyword>
<dbReference type="InterPro" id="IPR000531">
    <property type="entry name" value="Beta-barrel_TonB"/>
</dbReference>
<comment type="subcellular location">
    <subcellularLocation>
        <location evidence="1 12">Cell outer membrane</location>
        <topology evidence="1 12">Multi-pass membrane protein</topology>
    </subcellularLocation>
</comment>
<feature type="domain" description="TonB-dependent receptor plug" evidence="17">
    <location>
        <begin position="140"/>
        <end position="240"/>
    </location>
</feature>
<keyword evidence="6 15" id="KW-0732">Signal</keyword>
<evidence type="ECO:0000259" key="17">
    <source>
        <dbReference type="Pfam" id="PF07715"/>
    </source>
</evidence>